<protein>
    <submittedName>
        <fullName evidence="3">Glycine betaine/proline transport system substrate-binding protein</fullName>
    </submittedName>
</protein>
<dbReference type="Pfam" id="PF04069">
    <property type="entry name" value="OpuAC"/>
    <property type="match status" value="1"/>
</dbReference>
<dbReference type="AlphaFoldDB" id="A0A4R3JFR2"/>
<dbReference type="CDD" id="cd13641">
    <property type="entry name" value="PBP2_HisX_like"/>
    <property type="match status" value="1"/>
</dbReference>
<keyword evidence="1" id="KW-0732">Signal</keyword>
<reference evidence="3 4" key="1">
    <citation type="submission" date="2019-03" db="EMBL/GenBank/DDBJ databases">
        <title>Genomic Encyclopedia of Type Strains, Phase IV (KMG-IV): sequencing the most valuable type-strain genomes for metagenomic binning, comparative biology and taxonomic classification.</title>
        <authorList>
            <person name="Goeker M."/>
        </authorList>
    </citation>
    <scope>NUCLEOTIDE SEQUENCE [LARGE SCALE GENOMIC DNA]</scope>
    <source>
        <strain evidence="3 4">DSM 101688</strain>
    </source>
</reference>
<dbReference type="Proteomes" id="UP000295304">
    <property type="component" value="Unassembled WGS sequence"/>
</dbReference>
<dbReference type="GO" id="GO:0043190">
    <property type="term" value="C:ATP-binding cassette (ABC) transporter complex"/>
    <property type="evidence" value="ECO:0007669"/>
    <property type="project" value="InterPro"/>
</dbReference>
<name>A0A4R3JFR2_9PROT</name>
<accession>A0A4R3JFR2</accession>
<dbReference type="Gene3D" id="3.10.105.10">
    <property type="entry name" value="Dipeptide-binding Protein, Domain 3"/>
    <property type="match status" value="1"/>
</dbReference>
<sequence length="342" mass="38146">MIRKAVVGACVVAFGGVLSMNLTMSTARAASTAAPQCEINRPIVFSDLNWDSNRFHTALARFIVEKGYGCKTDATPGDTMPLIMALIRGDNDVMMELWEENVKDVWQKAEKQGKVEKVGVNFPDAVQGWFIPKYLAEGKAKGLKSVADLPKYKDLFQDPEEPSKGRFTNCPAGWGCEDVNSKKLKAYGLLKDYTNFRVGTGAALDAAIAGAYKRKKPILFYYWGPTWIMGKYDMVQLQEPKYDPKVWDNLLKNDNAKQACAYPVVAVEVAVSKPFADKAPKIINFLSHYHTNNAMVSRALTYMQENNVSAKDAALHFLKTQQKVWTKWVPADVAKRVESALN</sequence>
<evidence type="ECO:0000313" key="3">
    <source>
        <dbReference type="EMBL" id="TCS64123.1"/>
    </source>
</evidence>
<feature type="domain" description="ABC-type glycine betaine transport system substrate-binding" evidence="2">
    <location>
        <begin position="42"/>
        <end position="319"/>
    </location>
</feature>
<dbReference type="RefSeq" id="WP_243644703.1">
    <property type="nucleotide sequence ID" value="NZ_CP119676.1"/>
</dbReference>
<dbReference type="InterPro" id="IPR007210">
    <property type="entry name" value="ABC_Gly_betaine_transp_sub-bd"/>
</dbReference>
<gene>
    <name evidence="3" type="ORF">EDD55_102164</name>
</gene>
<dbReference type="SUPFAM" id="SSF53850">
    <property type="entry name" value="Periplasmic binding protein-like II"/>
    <property type="match status" value="1"/>
</dbReference>
<dbReference type="Gene3D" id="3.40.190.100">
    <property type="entry name" value="Glycine betaine-binding periplasmic protein, domain 2"/>
    <property type="match status" value="1"/>
</dbReference>
<proteinExistence type="predicted"/>
<dbReference type="EMBL" id="SLZW01000002">
    <property type="protein sequence ID" value="TCS64123.1"/>
    <property type="molecule type" value="Genomic_DNA"/>
</dbReference>
<evidence type="ECO:0000313" key="4">
    <source>
        <dbReference type="Proteomes" id="UP000295304"/>
    </source>
</evidence>
<evidence type="ECO:0000256" key="1">
    <source>
        <dbReference type="SAM" id="SignalP"/>
    </source>
</evidence>
<dbReference type="GO" id="GO:0022857">
    <property type="term" value="F:transmembrane transporter activity"/>
    <property type="evidence" value="ECO:0007669"/>
    <property type="project" value="InterPro"/>
</dbReference>
<feature type="signal peptide" evidence="1">
    <location>
        <begin position="1"/>
        <end position="29"/>
    </location>
</feature>
<keyword evidence="4" id="KW-1185">Reference proteome</keyword>
<organism evidence="3 4">
    <name type="scientific">Varunaivibrio sulfuroxidans</name>
    <dbReference type="NCBI Taxonomy" id="1773489"/>
    <lineage>
        <taxon>Bacteria</taxon>
        <taxon>Pseudomonadati</taxon>
        <taxon>Pseudomonadota</taxon>
        <taxon>Alphaproteobacteria</taxon>
        <taxon>Rhodospirillales</taxon>
        <taxon>Magnetovibrionaceae</taxon>
        <taxon>Varunaivibrio</taxon>
    </lineage>
</organism>
<evidence type="ECO:0000259" key="2">
    <source>
        <dbReference type="Pfam" id="PF04069"/>
    </source>
</evidence>
<comment type="caution">
    <text evidence="3">The sequence shown here is derived from an EMBL/GenBank/DDBJ whole genome shotgun (WGS) entry which is preliminary data.</text>
</comment>
<feature type="chain" id="PRO_5020671736" evidence="1">
    <location>
        <begin position="30"/>
        <end position="342"/>
    </location>
</feature>